<dbReference type="InterPro" id="IPR013786">
    <property type="entry name" value="AcylCoA_DH/ox_N"/>
</dbReference>
<dbReference type="InterPro" id="IPR037069">
    <property type="entry name" value="AcylCoA_DH/ox_N_sf"/>
</dbReference>
<dbReference type="RefSeq" id="WP_145091405.1">
    <property type="nucleotide sequence ID" value="NZ_CP036274.1"/>
</dbReference>
<dbReference type="SUPFAM" id="SSF56645">
    <property type="entry name" value="Acyl-CoA dehydrogenase NM domain-like"/>
    <property type="match status" value="1"/>
</dbReference>
<keyword evidence="5" id="KW-0809">Transit peptide</keyword>
<comment type="similarity">
    <text evidence="2 7">Belongs to the acyl-CoA dehydrogenase family.</text>
</comment>
<feature type="domain" description="Acyl-CoA oxidase/dehydrogenase middle" evidence="9">
    <location>
        <begin position="163"/>
        <end position="261"/>
    </location>
</feature>
<gene>
    <name evidence="12" type="primary">fadE</name>
    <name evidence="12" type="ORF">ETAA8_38010</name>
</gene>
<evidence type="ECO:0000259" key="9">
    <source>
        <dbReference type="Pfam" id="PF02770"/>
    </source>
</evidence>
<dbReference type="Proteomes" id="UP000315017">
    <property type="component" value="Chromosome"/>
</dbReference>
<feature type="domain" description="Acyl-CoA dehydrogenase/oxidase C-terminal" evidence="8">
    <location>
        <begin position="274"/>
        <end position="418"/>
    </location>
</feature>
<dbReference type="GO" id="GO:0050660">
    <property type="term" value="F:flavin adenine dinucleotide binding"/>
    <property type="evidence" value="ECO:0007669"/>
    <property type="project" value="InterPro"/>
</dbReference>
<dbReference type="FunFam" id="2.40.110.10:FF:000002">
    <property type="entry name" value="Acyl-CoA dehydrogenase fadE12"/>
    <property type="match status" value="1"/>
</dbReference>
<dbReference type="Gene3D" id="1.10.540.10">
    <property type="entry name" value="Acyl-CoA dehydrogenase/oxidase, N-terminal domain"/>
    <property type="match status" value="1"/>
</dbReference>
<dbReference type="SUPFAM" id="SSF47203">
    <property type="entry name" value="Acyl-CoA dehydrogenase C-terminal domain-like"/>
    <property type="match status" value="1"/>
</dbReference>
<accession>A0A517YEQ0</accession>
<evidence type="ECO:0000256" key="6">
    <source>
        <dbReference type="ARBA" id="ARBA00023002"/>
    </source>
</evidence>
<dbReference type="Pfam" id="PF02770">
    <property type="entry name" value="Acyl-CoA_dh_M"/>
    <property type="match status" value="1"/>
</dbReference>
<feature type="domain" description="Acyl-CoA dehydrogenase/oxidase N-terminal" evidence="10">
    <location>
        <begin position="56"/>
        <end position="159"/>
    </location>
</feature>
<dbReference type="InterPro" id="IPR009100">
    <property type="entry name" value="AcylCoA_DH/oxidase_NM_dom_sf"/>
</dbReference>
<evidence type="ECO:0000256" key="7">
    <source>
        <dbReference type="RuleBase" id="RU362125"/>
    </source>
</evidence>
<dbReference type="InterPro" id="IPR036250">
    <property type="entry name" value="AcylCo_DH-like_C"/>
</dbReference>
<keyword evidence="13" id="KW-1185">Reference proteome</keyword>
<evidence type="ECO:0000259" key="10">
    <source>
        <dbReference type="Pfam" id="PF02771"/>
    </source>
</evidence>
<dbReference type="KEGG" id="aagg:ETAA8_38010"/>
<sequence>MSAVDREKQIKQAEEILGHEPAEPGFAKGLFFGEYRREALLPYPVREPDQRVPILLNQLQQFCREQIDPVAIDRQAEIPQAVIDGLGRIGILGACLPQSAGGLSLSQTSYCRVLEILGGHCGSTALFVNAHHSIGPRALVLFGNQDQRNKYLPKLATGEWISAFALTEPQAGSDAANVQSTATPTADGKGYVLNGEKRWITNGGIATVLTVMARTPDPKGGDSKITAFVVTPDMPGFSVVEKRMEKMGVRGTATSRLAFKDLYVPRENVLGQLGKGLRVALTVLDYGRTTFGASCTGAAKFCVAGALAHVKQRVQFGEPLANFELVKQKLAFMQAATFAMESCTYQTAALMDSGHGDFMLETAMLKVFATELLWTALNDTFQLHGGLAYFTDQPWERMVRDARINTIGEGANDVLRGFSALVGMRDVGLELESILHAIYHPLGKLTKLARFGGRKIGSLLASPTITVRSAELEPDAHQLSSQISALGANVERLLITHQKEVVERQYQLARIADVATDLYASSCVLNRLDYAIREHHGDDGPLRMQLETGRYWLTLSRRRVNGWLASLWNNDDEACTSLAKRMLRGEVGNGNAHH</sequence>
<evidence type="ECO:0000259" key="11">
    <source>
        <dbReference type="Pfam" id="PF21343"/>
    </source>
</evidence>
<name>A0A517YEQ0_9BACT</name>
<proteinExistence type="inferred from homology"/>
<dbReference type="PANTHER" id="PTHR43884:SF9">
    <property type="entry name" value="COMPLEX I ASSEMBLY FACTOR ACAD9, MITOCHONDRIAL"/>
    <property type="match status" value="1"/>
</dbReference>
<dbReference type="EMBL" id="CP036274">
    <property type="protein sequence ID" value="QDU28697.1"/>
    <property type="molecule type" value="Genomic_DNA"/>
</dbReference>
<keyword evidence="4 7" id="KW-0274">FAD</keyword>
<dbReference type="InterPro" id="IPR006091">
    <property type="entry name" value="Acyl-CoA_Oxase/DH_mid-dom"/>
</dbReference>
<evidence type="ECO:0000313" key="13">
    <source>
        <dbReference type="Proteomes" id="UP000315017"/>
    </source>
</evidence>
<protein>
    <submittedName>
        <fullName evidence="12">Putative acyl-CoA dehydrogenase</fullName>
        <ecNumber evidence="12">1.3.99.-</ecNumber>
    </submittedName>
</protein>
<keyword evidence="3 7" id="KW-0285">Flavoprotein</keyword>
<comment type="cofactor">
    <cofactor evidence="1 7">
        <name>FAD</name>
        <dbReference type="ChEBI" id="CHEBI:57692"/>
    </cofactor>
</comment>
<dbReference type="InterPro" id="IPR009075">
    <property type="entry name" value="AcylCo_DH/oxidase_C"/>
</dbReference>
<keyword evidence="6 7" id="KW-0560">Oxidoreductase</keyword>
<evidence type="ECO:0000256" key="4">
    <source>
        <dbReference type="ARBA" id="ARBA00022827"/>
    </source>
</evidence>
<evidence type="ECO:0000259" key="8">
    <source>
        <dbReference type="Pfam" id="PF00441"/>
    </source>
</evidence>
<dbReference type="Gene3D" id="1.20.140.10">
    <property type="entry name" value="Butyryl-CoA Dehydrogenase, subunit A, domain 3"/>
    <property type="match status" value="2"/>
</dbReference>
<reference evidence="12 13" key="1">
    <citation type="submission" date="2019-02" db="EMBL/GenBank/DDBJ databases">
        <title>Deep-cultivation of Planctomycetes and their phenomic and genomic characterization uncovers novel biology.</title>
        <authorList>
            <person name="Wiegand S."/>
            <person name="Jogler M."/>
            <person name="Boedeker C."/>
            <person name="Pinto D."/>
            <person name="Vollmers J."/>
            <person name="Rivas-Marin E."/>
            <person name="Kohn T."/>
            <person name="Peeters S.H."/>
            <person name="Heuer A."/>
            <person name="Rast P."/>
            <person name="Oberbeckmann S."/>
            <person name="Bunk B."/>
            <person name="Jeske O."/>
            <person name="Meyerdierks A."/>
            <person name="Storesund J.E."/>
            <person name="Kallscheuer N."/>
            <person name="Luecker S."/>
            <person name="Lage O.M."/>
            <person name="Pohl T."/>
            <person name="Merkel B.J."/>
            <person name="Hornburger P."/>
            <person name="Mueller R.-W."/>
            <person name="Bruemmer F."/>
            <person name="Labrenz M."/>
            <person name="Spormann A.M."/>
            <person name="Op den Camp H."/>
            <person name="Overmann J."/>
            <person name="Amann R."/>
            <person name="Jetten M.S.M."/>
            <person name="Mascher T."/>
            <person name="Medema M.H."/>
            <person name="Devos D.P."/>
            <person name="Kaster A.-K."/>
            <person name="Ovreas L."/>
            <person name="Rohde M."/>
            <person name="Galperin M.Y."/>
            <person name="Jogler C."/>
        </authorList>
    </citation>
    <scope>NUCLEOTIDE SEQUENCE [LARGE SCALE GENOMIC DNA]</scope>
    <source>
        <strain evidence="12 13">ETA_A8</strain>
    </source>
</reference>
<dbReference type="InterPro" id="IPR046373">
    <property type="entry name" value="Acyl-CoA_Oxase/DH_mid-dom_sf"/>
</dbReference>
<feature type="domain" description="ACAD9/ACADV-like C-terminal" evidence="11">
    <location>
        <begin position="471"/>
        <end position="538"/>
    </location>
</feature>
<evidence type="ECO:0000256" key="1">
    <source>
        <dbReference type="ARBA" id="ARBA00001974"/>
    </source>
</evidence>
<dbReference type="GO" id="GO:0006631">
    <property type="term" value="P:fatty acid metabolic process"/>
    <property type="evidence" value="ECO:0007669"/>
    <property type="project" value="UniProtKB-ARBA"/>
</dbReference>
<dbReference type="Gene3D" id="2.40.110.10">
    <property type="entry name" value="Butyryl-CoA Dehydrogenase, subunit A, domain 2"/>
    <property type="match status" value="1"/>
</dbReference>
<dbReference type="GO" id="GO:0003995">
    <property type="term" value="F:acyl-CoA dehydrogenase activity"/>
    <property type="evidence" value="ECO:0007669"/>
    <property type="project" value="TreeGrafter"/>
</dbReference>
<evidence type="ECO:0000313" key="12">
    <source>
        <dbReference type="EMBL" id="QDU28697.1"/>
    </source>
</evidence>
<dbReference type="FunFam" id="1.10.540.10:FF:000001">
    <property type="entry name" value="Very long-chain-specific acyl-CoA dehydrogenase, mitochondrial"/>
    <property type="match status" value="1"/>
</dbReference>
<dbReference type="AlphaFoldDB" id="A0A517YEQ0"/>
<evidence type="ECO:0000256" key="2">
    <source>
        <dbReference type="ARBA" id="ARBA00009347"/>
    </source>
</evidence>
<dbReference type="Pfam" id="PF02771">
    <property type="entry name" value="Acyl-CoA_dh_N"/>
    <property type="match status" value="1"/>
</dbReference>
<evidence type="ECO:0000256" key="5">
    <source>
        <dbReference type="ARBA" id="ARBA00022946"/>
    </source>
</evidence>
<dbReference type="Pfam" id="PF00441">
    <property type="entry name" value="Acyl-CoA_dh_1"/>
    <property type="match status" value="1"/>
</dbReference>
<evidence type="ECO:0000256" key="3">
    <source>
        <dbReference type="ARBA" id="ARBA00022630"/>
    </source>
</evidence>
<dbReference type="Pfam" id="PF21343">
    <property type="entry name" value="ACAD9-ACADV_C"/>
    <property type="match status" value="1"/>
</dbReference>
<dbReference type="PANTHER" id="PTHR43884">
    <property type="entry name" value="ACYL-COA DEHYDROGENASE"/>
    <property type="match status" value="1"/>
</dbReference>
<dbReference type="InterPro" id="IPR049448">
    <property type="entry name" value="ACAD9/ACADV-like_C"/>
</dbReference>
<dbReference type="EC" id="1.3.99.-" evidence="12"/>
<organism evidence="12 13">
    <name type="scientific">Anatilimnocola aggregata</name>
    <dbReference type="NCBI Taxonomy" id="2528021"/>
    <lineage>
        <taxon>Bacteria</taxon>
        <taxon>Pseudomonadati</taxon>
        <taxon>Planctomycetota</taxon>
        <taxon>Planctomycetia</taxon>
        <taxon>Pirellulales</taxon>
        <taxon>Pirellulaceae</taxon>
        <taxon>Anatilimnocola</taxon>
    </lineage>
</organism>
<dbReference type="OrthoDB" id="9802447at2"/>